<reference evidence="2 3" key="1">
    <citation type="submission" date="2017-02" db="EMBL/GenBank/DDBJ databases">
        <authorList>
            <person name="Peterson S.W."/>
        </authorList>
    </citation>
    <scope>NUCLEOTIDE SEQUENCE [LARGE SCALE GENOMIC DNA]</scope>
    <source>
        <strain evidence="2 3">DSM 22899</strain>
    </source>
</reference>
<dbReference type="EMBL" id="FUYS01000005">
    <property type="protein sequence ID" value="SKB62846.1"/>
    <property type="molecule type" value="Genomic_DNA"/>
</dbReference>
<dbReference type="RefSeq" id="WP_079717032.1">
    <property type="nucleotide sequence ID" value="NZ_FUYS01000005.1"/>
</dbReference>
<name>A0A1T5CU25_9SPHI</name>
<dbReference type="Proteomes" id="UP000190541">
    <property type="component" value="Unassembled WGS sequence"/>
</dbReference>
<evidence type="ECO:0000313" key="2">
    <source>
        <dbReference type="EMBL" id="SKB62846.1"/>
    </source>
</evidence>
<evidence type="ECO:0000313" key="3">
    <source>
        <dbReference type="Proteomes" id="UP000190541"/>
    </source>
</evidence>
<keyword evidence="1" id="KW-0472">Membrane</keyword>
<accession>A0A1T5CU25</accession>
<dbReference type="STRING" id="623280.SAMN05660226_02338"/>
<evidence type="ECO:0000256" key="1">
    <source>
        <dbReference type="SAM" id="Phobius"/>
    </source>
</evidence>
<protein>
    <submittedName>
        <fullName evidence="2">Uncharacterized protein</fullName>
    </submittedName>
</protein>
<dbReference type="AlphaFoldDB" id="A0A1T5CU25"/>
<keyword evidence="1" id="KW-0812">Transmembrane</keyword>
<keyword evidence="3" id="KW-1185">Reference proteome</keyword>
<keyword evidence="1" id="KW-1133">Transmembrane helix</keyword>
<gene>
    <name evidence="2" type="ORF">SAMN05660226_02338</name>
</gene>
<organism evidence="2 3">
    <name type="scientific">Parapedobacter luteus</name>
    <dbReference type="NCBI Taxonomy" id="623280"/>
    <lineage>
        <taxon>Bacteria</taxon>
        <taxon>Pseudomonadati</taxon>
        <taxon>Bacteroidota</taxon>
        <taxon>Sphingobacteriia</taxon>
        <taxon>Sphingobacteriales</taxon>
        <taxon>Sphingobacteriaceae</taxon>
        <taxon>Parapedobacter</taxon>
    </lineage>
</organism>
<feature type="transmembrane region" description="Helical" evidence="1">
    <location>
        <begin position="7"/>
        <end position="28"/>
    </location>
</feature>
<proteinExistence type="predicted"/>
<sequence>MKEAKDVSFIILGGIAVAAIWSVTAIYFEYAAHSYIETILSEPDTGWYYVDTPVDCPPCKARHTRYSARLNRITPYEYT</sequence>